<keyword evidence="3" id="KW-1185">Reference proteome</keyword>
<sequence length="168" mass="18319">MRQRAMAIAIWGPGEWLHCAVSGAEEIGAQSRRLLRPEWGERSGVFRVAVRKAQMGSDNTKSGTESLRVPHHGSRQRQQPAAGHRRRNSQAPQSGSCAAAAMTSILAPGRFLISPLKTKPNNLALRSVDFSNARRRARLPQYSAAACPPACPCSIRRPPKVPRPPTGR</sequence>
<proteinExistence type="predicted"/>
<evidence type="ECO:0000313" key="2">
    <source>
        <dbReference type="EMBL" id="KAF2254433.1"/>
    </source>
</evidence>
<evidence type="ECO:0000313" key="3">
    <source>
        <dbReference type="Proteomes" id="UP000800094"/>
    </source>
</evidence>
<dbReference type="EMBL" id="ML987190">
    <property type="protein sequence ID" value="KAF2254433.1"/>
    <property type="molecule type" value="Genomic_DNA"/>
</dbReference>
<reference evidence="2" key="1">
    <citation type="journal article" date="2020" name="Stud. Mycol.">
        <title>101 Dothideomycetes genomes: a test case for predicting lifestyles and emergence of pathogens.</title>
        <authorList>
            <person name="Haridas S."/>
            <person name="Albert R."/>
            <person name="Binder M."/>
            <person name="Bloem J."/>
            <person name="Labutti K."/>
            <person name="Salamov A."/>
            <person name="Andreopoulos B."/>
            <person name="Baker S."/>
            <person name="Barry K."/>
            <person name="Bills G."/>
            <person name="Bluhm B."/>
            <person name="Cannon C."/>
            <person name="Castanera R."/>
            <person name="Culley D."/>
            <person name="Daum C."/>
            <person name="Ezra D."/>
            <person name="Gonzalez J."/>
            <person name="Henrissat B."/>
            <person name="Kuo A."/>
            <person name="Liang C."/>
            <person name="Lipzen A."/>
            <person name="Lutzoni F."/>
            <person name="Magnuson J."/>
            <person name="Mondo S."/>
            <person name="Nolan M."/>
            <person name="Ohm R."/>
            <person name="Pangilinan J."/>
            <person name="Park H.-J."/>
            <person name="Ramirez L."/>
            <person name="Alfaro M."/>
            <person name="Sun H."/>
            <person name="Tritt A."/>
            <person name="Yoshinaga Y."/>
            <person name="Zwiers L.-H."/>
            <person name="Turgeon B."/>
            <person name="Goodwin S."/>
            <person name="Spatafora J."/>
            <person name="Crous P."/>
            <person name="Grigoriev I."/>
        </authorList>
    </citation>
    <scope>NUCLEOTIDE SEQUENCE</scope>
    <source>
        <strain evidence="2">CBS 122368</strain>
    </source>
</reference>
<feature type="compositionally biased region" description="Polar residues" evidence="1">
    <location>
        <begin position="56"/>
        <end position="65"/>
    </location>
</feature>
<dbReference type="Proteomes" id="UP000800094">
    <property type="component" value="Unassembled WGS sequence"/>
</dbReference>
<dbReference type="GeneID" id="54573108"/>
<dbReference type="RefSeq" id="XP_033689437.1">
    <property type="nucleotide sequence ID" value="XM_033819778.1"/>
</dbReference>
<accession>A0A6A6IZ24</accession>
<protein>
    <submittedName>
        <fullName evidence="2">Uncharacterized protein</fullName>
    </submittedName>
</protein>
<organism evidence="2 3">
    <name type="scientific">Trematosphaeria pertusa</name>
    <dbReference type="NCBI Taxonomy" id="390896"/>
    <lineage>
        <taxon>Eukaryota</taxon>
        <taxon>Fungi</taxon>
        <taxon>Dikarya</taxon>
        <taxon>Ascomycota</taxon>
        <taxon>Pezizomycotina</taxon>
        <taxon>Dothideomycetes</taxon>
        <taxon>Pleosporomycetidae</taxon>
        <taxon>Pleosporales</taxon>
        <taxon>Massarineae</taxon>
        <taxon>Trematosphaeriaceae</taxon>
        <taxon>Trematosphaeria</taxon>
    </lineage>
</organism>
<feature type="region of interest" description="Disordered" evidence="1">
    <location>
        <begin position="51"/>
        <end position="99"/>
    </location>
</feature>
<name>A0A6A6IZ24_9PLEO</name>
<gene>
    <name evidence="2" type="ORF">BU26DRAFT_137841</name>
</gene>
<evidence type="ECO:0000256" key="1">
    <source>
        <dbReference type="SAM" id="MobiDB-lite"/>
    </source>
</evidence>
<dbReference type="AlphaFoldDB" id="A0A6A6IZ24"/>